<dbReference type="SUPFAM" id="SSF101898">
    <property type="entry name" value="NHL repeat"/>
    <property type="match status" value="1"/>
</dbReference>
<reference evidence="4 5" key="1">
    <citation type="submission" date="2019-04" db="EMBL/GenBank/DDBJ databases">
        <title>Friends and foes A comparative genomics study of 23 Aspergillus species from section Flavi.</title>
        <authorList>
            <consortium name="DOE Joint Genome Institute"/>
            <person name="Kjaerbolling I."/>
            <person name="Vesth T."/>
            <person name="Frisvad J.C."/>
            <person name="Nybo J.L."/>
            <person name="Theobald S."/>
            <person name="Kildgaard S."/>
            <person name="Isbrandt T."/>
            <person name="Kuo A."/>
            <person name="Sato A."/>
            <person name="Lyhne E.K."/>
            <person name="Kogle M.E."/>
            <person name="Wiebenga A."/>
            <person name="Kun R.S."/>
            <person name="Lubbers R.J."/>
            <person name="Makela M.R."/>
            <person name="Barry K."/>
            <person name="Chovatia M."/>
            <person name="Clum A."/>
            <person name="Daum C."/>
            <person name="Haridas S."/>
            <person name="He G."/>
            <person name="LaButti K."/>
            <person name="Lipzen A."/>
            <person name="Mondo S."/>
            <person name="Riley R."/>
            <person name="Salamov A."/>
            <person name="Simmons B.A."/>
            <person name="Magnuson J.K."/>
            <person name="Henrissat B."/>
            <person name="Mortensen U.H."/>
            <person name="Larsen T.O."/>
            <person name="Devries R.P."/>
            <person name="Grigoriev I.V."/>
            <person name="Machida M."/>
            <person name="Baker S.E."/>
            <person name="Andersen M.R."/>
        </authorList>
    </citation>
    <scope>NUCLEOTIDE SEQUENCE [LARGE SCALE GENOMIC DNA]</scope>
    <source>
        <strain evidence="4 5">IBT 18842</strain>
    </source>
</reference>
<dbReference type="InterPro" id="IPR008927">
    <property type="entry name" value="6-PGluconate_DH-like_C_sf"/>
</dbReference>
<evidence type="ECO:0000313" key="4">
    <source>
        <dbReference type="EMBL" id="KAE8147145.1"/>
    </source>
</evidence>
<dbReference type="InterPro" id="IPR013328">
    <property type="entry name" value="6PGD_dom2"/>
</dbReference>
<evidence type="ECO:0000259" key="3">
    <source>
        <dbReference type="Pfam" id="PF02737"/>
    </source>
</evidence>
<dbReference type="Pfam" id="PF00725">
    <property type="entry name" value="3HCDH"/>
    <property type="match status" value="1"/>
</dbReference>
<dbReference type="Gene3D" id="1.10.1040.10">
    <property type="entry name" value="N-(1-d-carboxylethyl)-l-norvaline Dehydrogenase, domain 2"/>
    <property type="match status" value="1"/>
</dbReference>
<dbReference type="Proteomes" id="UP000325780">
    <property type="component" value="Unassembled WGS sequence"/>
</dbReference>
<gene>
    <name evidence="4" type="ORF">BDV25DRAFT_169377</name>
</gene>
<dbReference type="EMBL" id="ML742223">
    <property type="protein sequence ID" value="KAE8147145.1"/>
    <property type="molecule type" value="Genomic_DNA"/>
</dbReference>
<dbReference type="InterPro" id="IPR006176">
    <property type="entry name" value="3-OHacyl-CoA_DH_NAD-bd"/>
</dbReference>
<protein>
    <submittedName>
        <fullName evidence="4">NAD(P)-binding protein</fullName>
    </submittedName>
</protein>
<dbReference type="PANTHER" id="PTHR48075">
    <property type="entry name" value="3-HYDROXYACYL-COA DEHYDROGENASE FAMILY PROTEIN"/>
    <property type="match status" value="1"/>
</dbReference>
<dbReference type="PANTHER" id="PTHR48075:SF10">
    <property type="entry name" value="DEHYDROGENASE, PUTATIVE (AFU_ORTHOLOGUE AFUA_5G10070)-RELATED"/>
    <property type="match status" value="1"/>
</dbReference>
<dbReference type="GO" id="GO:0006631">
    <property type="term" value="P:fatty acid metabolic process"/>
    <property type="evidence" value="ECO:0007669"/>
    <property type="project" value="InterPro"/>
</dbReference>
<feature type="domain" description="3-hydroxyacyl-CoA dehydrogenase NAD binding" evidence="3">
    <location>
        <begin position="16"/>
        <end position="179"/>
    </location>
</feature>
<evidence type="ECO:0000259" key="2">
    <source>
        <dbReference type="Pfam" id="PF00725"/>
    </source>
</evidence>
<dbReference type="InterPro" id="IPR036291">
    <property type="entry name" value="NAD(P)-bd_dom_sf"/>
</dbReference>
<accession>A0A5N6TLD2</accession>
<dbReference type="OrthoDB" id="5958943at2759"/>
<dbReference type="GO" id="GO:0016616">
    <property type="term" value="F:oxidoreductase activity, acting on the CH-OH group of donors, NAD or NADP as acceptor"/>
    <property type="evidence" value="ECO:0007669"/>
    <property type="project" value="InterPro"/>
</dbReference>
<name>A0A5N6TLD2_ASPAV</name>
<dbReference type="SMART" id="SM00135">
    <property type="entry name" value="LY"/>
    <property type="match status" value="4"/>
</dbReference>
<keyword evidence="1" id="KW-0560">Oxidoreductase</keyword>
<dbReference type="Gene3D" id="2.120.10.30">
    <property type="entry name" value="TolB, C-terminal domain"/>
    <property type="match status" value="2"/>
</dbReference>
<dbReference type="SUPFAM" id="SSF48179">
    <property type="entry name" value="6-phosphogluconate dehydrogenase C-terminal domain-like"/>
    <property type="match status" value="1"/>
</dbReference>
<sequence length="608" mass="67240">MHLTWQPPQNYRSRPVAVLGAGVLGRRIACIWASAGYDVRIRDPSPEQRADCTAYIQANVHSYGQKTSQSPGTFEAFEDIEATVSHAWLVIEAVPEKLELKIATFAQLEAVAPQDCILASNSSSYKTSEMIEKVSDATKARILNMHYYMPPECMIVELMTDGYTDEGIFPFMVDRSKEAATLPYVARKQSTGFIFNRLWAAIKREVLTMLAEGVSVPEEIDSMWTEMFIKSQNLPCALMDKIGLDTVAFIESHYVHERGLSPEKTVNFLKQNYLDHGKLGTKSEHGGLYPSAAKQKPPSNSATKPRILALDVGLCAATWTTTSGEVLELSSKGKIQRVLVPSQPLPDGIVVDTSNDRMFWTCMGVPGKDDGAVYSANLDGSDIRTVVPQGGVNTPKQITLDDEAKKLYFCDREGCRVFRCNTDGSDLEVLIDRRDVKDVQGNSAIFNWCVGITVAPKFGKFYWTQKGPSKGGNGRIFSASITTPQGQTARSREDVQLVFGGLPEPIDLELDEESNILYWTDRGEYPYGNSLNKAQLDQSGLPASASEKKYDVITRNLKEAIGLKLDLQNGHIYLTDLGGSIYRCDLDGGDKEKIHSDDYRAFTGIALF</sequence>
<feature type="domain" description="3-hydroxyacyl-CoA dehydrogenase C-terminal" evidence="2">
    <location>
        <begin position="192"/>
        <end position="286"/>
    </location>
</feature>
<evidence type="ECO:0000256" key="1">
    <source>
        <dbReference type="ARBA" id="ARBA00023002"/>
    </source>
</evidence>
<dbReference type="InterPro" id="IPR011042">
    <property type="entry name" value="6-blade_b-propeller_TolB-like"/>
</dbReference>
<dbReference type="InterPro" id="IPR000033">
    <property type="entry name" value="LDLR_classB_rpt"/>
</dbReference>
<dbReference type="Pfam" id="PF02737">
    <property type="entry name" value="3HCDH_N"/>
    <property type="match status" value="1"/>
</dbReference>
<keyword evidence="5" id="KW-1185">Reference proteome</keyword>
<dbReference type="SUPFAM" id="SSF51735">
    <property type="entry name" value="NAD(P)-binding Rossmann-fold domains"/>
    <property type="match status" value="1"/>
</dbReference>
<proteinExistence type="predicted"/>
<organism evidence="4 5">
    <name type="scientific">Aspergillus avenaceus</name>
    <dbReference type="NCBI Taxonomy" id="36643"/>
    <lineage>
        <taxon>Eukaryota</taxon>
        <taxon>Fungi</taxon>
        <taxon>Dikarya</taxon>
        <taxon>Ascomycota</taxon>
        <taxon>Pezizomycotina</taxon>
        <taxon>Eurotiomycetes</taxon>
        <taxon>Eurotiomycetidae</taxon>
        <taxon>Eurotiales</taxon>
        <taxon>Aspergillaceae</taxon>
        <taxon>Aspergillus</taxon>
        <taxon>Aspergillus subgen. Circumdati</taxon>
    </lineage>
</organism>
<evidence type="ECO:0000313" key="5">
    <source>
        <dbReference type="Proteomes" id="UP000325780"/>
    </source>
</evidence>
<dbReference type="GO" id="GO:0070403">
    <property type="term" value="F:NAD+ binding"/>
    <property type="evidence" value="ECO:0007669"/>
    <property type="project" value="InterPro"/>
</dbReference>
<dbReference type="AlphaFoldDB" id="A0A5N6TLD2"/>
<dbReference type="Gene3D" id="3.40.50.720">
    <property type="entry name" value="NAD(P)-binding Rossmann-like Domain"/>
    <property type="match status" value="1"/>
</dbReference>
<dbReference type="InterPro" id="IPR006108">
    <property type="entry name" value="3HC_DH_C"/>
</dbReference>